<protein>
    <submittedName>
        <fullName evidence="1">Uncharacterized WD repeat-containing protein C227.12</fullName>
    </submittedName>
</protein>
<dbReference type="AlphaFoldDB" id="A0A0A1WJ46"/>
<name>A0A0A1WJ46_ZEUCU</name>
<proteinExistence type="predicted"/>
<gene>
    <name evidence="1" type="primary">SPAC227.12</name>
    <name evidence="1" type="ORF">g.5451</name>
</gene>
<organism evidence="1">
    <name type="scientific">Zeugodacus cucurbitae</name>
    <name type="common">Melon fruit fly</name>
    <name type="synonym">Bactrocera cucurbitae</name>
    <dbReference type="NCBI Taxonomy" id="28588"/>
    <lineage>
        <taxon>Eukaryota</taxon>
        <taxon>Metazoa</taxon>
        <taxon>Ecdysozoa</taxon>
        <taxon>Arthropoda</taxon>
        <taxon>Hexapoda</taxon>
        <taxon>Insecta</taxon>
        <taxon>Pterygota</taxon>
        <taxon>Neoptera</taxon>
        <taxon>Endopterygota</taxon>
        <taxon>Diptera</taxon>
        <taxon>Brachycera</taxon>
        <taxon>Muscomorpha</taxon>
        <taxon>Tephritoidea</taxon>
        <taxon>Tephritidae</taxon>
        <taxon>Zeugodacus</taxon>
        <taxon>Zeugodacus</taxon>
    </lineage>
</organism>
<reference evidence="1" key="2">
    <citation type="journal article" date="2015" name="Gigascience">
        <title>Reconstructing a comprehensive transcriptome assembly of a white-pupal translocated strain of the pest fruit fly Bactrocera cucurbitae.</title>
        <authorList>
            <person name="Sim S.B."/>
            <person name="Calla B."/>
            <person name="Hall B."/>
            <person name="DeRego T."/>
            <person name="Geib S.M."/>
        </authorList>
    </citation>
    <scope>NUCLEOTIDE SEQUENCE</scope>
</reference>
<reference evidence="1" key="1">
    <citation type="submission" date="2014-11" db="EMBL/GenBank/DDBJ databases">
        <authorList>
            <person name="Geib S."/>
        </authorList>
    </citation>
    <scope>NUCLEOTIDE SEQUENCE</scope>
</reference>
<sequence length="225" mass="25752">MVVSFCGQQVYIIMDKNNSDSDGDGDILKVINSLECSNKQCLHCKDGIETITSTIRNTLLEINDIQERNRERRHREIVALFEKYFNNDACKAYGTLANVKLENSVHSTNPTDNKHSAKNIEQPQFSNGVEEIDVAKRQERKQSVDIRKRRGSLTENATDIIITKKPTETLNNIKVEAISCATPIGIEKGKANQRDELTAMREKMLAIQRRKMEDRERKKRENNAM</sequence>
<dbReference type="EMBL" id="GBXI01015445">
    <property type="protein sequence ID" value="JAC98846.1"/>
    <property type="molecule type" value="Transcribed_RNA"/>
</dbReference>
<accession>A0A0A1WJ46</accession>
<evidence type="ECO:0000313" key="1">
    <source>
        <dbReference type="EMBL" id="JAC98846.1"/>
    </source>
</evidence>